<feature type="compositionally biased region" description="Low complexity" evidence="2">
    <location>
        <begin position="325"/>
        <end position="339"/>
    </location>
</feature>
<name>M0N5L1_9EURY</name>
<evidence type="ECO:0000256" key="1">
    <source>
        <dbReference type="ARBA" id="ARBA00022729"/>
    </source>
</evidence>
<dbReference type="STRING" id="1227456.C450_07577"/>
<dbReference type="InterPro" id="IPR022441">
    <property type="entry name" value="Para_beta_helix_rpt-2"/>
</dbReference>
<feature type="domain" description="Periplasmic copper-binding protein NosD beta helix" evidence="3">
    <location>
        <begin position="59"/>
        <end position="190"/>
    </location>
</feature>
<accession>M0N5L1</accession>
<evidence type="ECO:0000256" key="2">
    <source>
        <dbReference type="SAM" id="MobiDB-lite"/>
    </source>
</evidence>
<reference evidence="4 5" key="1">
    <citation type="journal article" date="2014" name="PLoS Genet.">
        <title>Phylogenetically driven sequencing of extremely halophilic archaea reveals strategies for static and dynamic osmo-response.</title>
        <authorList>
            <person name="Becker E.A."/>
            <person name="Seitzer P.M."/>
            <person name="Tritt A."/>
            <person name="Larsen D."/>
            <person name="Krusor M."/>
            <person name="Yao A.I."/>
            <person name="Wu D."/>
            <person name="Madern D."/>
            <person name="Eisen J.A."/>
            <person name="Darling A.E."/>
            <person name="Facciotti M.T."/>
        </authorList>
    </citation>
    <scope>NUCLEOTIDE SEQUENCE [LARGE SCALE GENOMIC DNA]</scope>
    <source>
        <strain evidence="4 5">DSM 8989</strain>
    </source>
</reference>
<organism evidence="4 5">
    <name type="scientific">Halococcus salifodinae DSM 8989</name>
    <dbReference type="NCBI Taxonomy" id="1227456"/>
    <lineage>
        <taxon>Archaea</taxon>
        <taxon>Methanobacteriati</taxon>
        <taxon>Methanobacteriota</taxon>
        <taxon>Stenosarchaea group</taxon>
        <taxon>Halobacteria</taxon>
        <taxon>Halobacteriales</taxon>
        <taxon>Halococcaceae</taxon>
        <taxon>Halococcus</taxon>
    </lineage>
</organism>
<evidence type="ECO:0000313" key="4">
    <source>
        <dbReference type="EMBL" id="EMA53156.1"/>
    </source>
</evidence>
<proteinExistence type="predicted"/>
<dbReference type="AlphaFoldDB" id="M0N5L1"/>
<evidence type="ECO:0000259" key="3">
    <source>
        <dbReference type="Pfam" id="PF05048"/>
    </source>
</evidence>
<dbReference type="InterPro" id="IPR012334">
    <property type="entry name" value="Pectin_lyas_fold"/>
</dbReference>
<keyword evidence="1" id="KW-0732">Signal</keyword>
<dbReference type="GO" id="GO:0005886">
    <property type="term" value="C:plasma membrane"/>
    <property type="evidence" value="ECO:0007669"/>
    <property type="project" value="UniProtKB-SubCell"/>
</dbReference>
<dbReference type="InterPro" id="IPR007742">
    <property type="entry name" value="NosD_dom"/>
</dbReference>
<dbReference type="SMART" id="SM00710">
    <property type="entry name" value="PbH1"/>
    <property type="match status" value="5"/>
</dbReference>
<dbReference type="NCBIfam" id="TIGR03804">
    <property type="entry name" value="para_beta_helix"/>
    <property type="match status" value="2"/>
</dbReference>
<dbReference type="NCBIfam" id="TIGR04126">
    <property type="entry name" value="PGF_CTERM"/>
    <property type="match status" value="1"/>
</dbReference>
<feature type="region of interest" description="Disordered" evidence="2">
    <location>
        <begin position="291"/>
        <end position="311"/>
    </location>
</feature>
<feature type="compositionally biased region" description="Low complexity" evidence="2">
    <location>
        <begin position="365"/>
        <end position="422"/>
    </location>
</feature>
<dbReference type="InterPro" id="IPR026371">
    <property type="entry name" value="PGF_CTERM"/>
</dbReference>
<keyword evidence="5" id="KW-1185">Reference proteome</keyword>
<dbReference type="Proteomes" id="UP000011625">
    <property type="component" value="Unassembled WGS sequence"/>
</dbReference>
<dbReference type="InterPro" id="IPR011050">
    <property type="entry name" value="Pectin_lyase_fold/virulence"/>
</dbReference>
<dbReference type="PATRIC" id="fig|1227456.3.peg.1513"/>
<protein>
    <recommendedName>
        <fullName evidence="3">Periplasmic copper-binding protein NosD beta helix domain-containing protein</fullName>
    </recommendedName>
</protein>
<gene>
    <name evidence="4" type="ORF">C450_07577</name>
</gene>
<evidence type="ECO:0000313" key="5">
    <source>
        <dbReference type="Proteomes" id="UP000011625"/>
    </source>
</evidence>
<dbReference type="GO" id="GO:0030115">
    <property type="term" value="C:S-layer"/>
    <property type="evidence" value="ECO:0007669"/>
    <property type="project" value="UniProtKB-SubCell"/>
</dbReference>
<sequence length="457" mass="45846">MAVGVLVVVLGAVTAPIGVAGAQSTTGIDSCATIDTSGTYTLTTDLSADGDECIQIVASDVTLDGDGHRITGGDSGVGVAVAGASTLSGVTVTGVETAGFTRGVLFRNVENGTIADITATGATEGITLLDTDQTTVRGNTVRTNGLGIQVKQSSDNTITENTANDNKYGLHVQRASTGNRFADNTAMNNSLWDFYSDKFTPGSDSDTTVTNLDMGPVTVDLSGTNVGVRALGVPDNAPSDQQPVGTTIRTTVYGDTGSLSLSVQYTDDDASGVSESSLALWSSDDNGNAWSKLDGSAADPEANTVSADGVPQPATIAIFGTEGSATASATPTETSTPTPTATPTPTPTATPTPTPTPTATPTPTPTATSTQTPTATQTTTATATATTTTPPETTIETTRASTTTHQPTTTTDTANASGANATETPTSSSDGPGFGPAAALLAVLAATVLAVRHDRDR</sequence>
<dbReference type="Pfam" id="PF05048">
    <property type="entry name" value="NosD"/>
    <property type="match status" value="1"/>
</dbReference>
<dbReference type="EMBL" id="AOME01000051">
    <property type="protein sequence ID" value="EMA53156.1"/>
    <property type="molecule type" value="Genomic_DNA"/>
</dbReference>
<feature type="region of interest" description="Disordered" evidence="2">
    <location>
        <begin position="324"/>
        <end position="435"/>
    </location>
</feature>
<feature type="compositionally biased region" description="Pro residues" evidence="2">
    <location>
        <begin position="340"/>
        <end position="364"/>
    </location>
</feature>
<comment type="caution">
    <text evidence="4">The sequence shown here is derived from an EMBL/GenBank/DDBJ whole genome shotgun (WGS) entry which is preliminary data.</text>
</comment>
<dbReference type="InterPro" id="IPR006626">
    <property type="entry name" value="PbH1"/>
</dbReference>
<dbReference type="Gene3D" id="2.160.20.10">
    <property type="entry name" value="Single-stranded right-handed beta-helix, Pectin lyase-like"/>
    <property type="match status" value="1"/>
</dbReference>
<dbReference type="SUPFAM" id="SSF51126">
    <property type="entry name" value="Pectin lyase-like"/>
    <property type="match status" value="1"/>
</dbReference>